<dbReference type="CDD" id="cd07989">
    <property type="entry name" value="LPLAT_AGPAT-like"/>
    <property type="match status" value="1"/>
</dbReference>
<dbReference type="GO" id="GO:0006654">
    <property type="term" value="P:phosphatidic acid biosynthetic process"/>
    <property type="evidence" value="ECO:0007669"/>
    <property type="project" value="TreeGrafter"/>
</dbReference>
<dbReference type="SUPFAM" id="SSF69593">
    <property type="entry name" value="Glycerol-3-phosphate (1)-acyltransferase"/>
    <property type="match status" value="1"/>
</dbReference>
<keyword evidence="1 4" id="KW-0808">Transferase</keyword>
<sequence>MFYNCVVRIVGFVVWLLNGKTDVQNKEKLPKAETYILAAPHRSWLDPIFIAVAAYPHVYSTMAKQELFKKGFINWFLRKMHAFPVNRENPGPSALKQPVNILKEGERNIFIFSTGSRYDNEVKGGTSAMARLAKVPIVPVVFQGPFSLKALIKRENAFVRFGDPIRLPEGKRISKDELAAIDQALMDSFDRLDNEVNPNFKYDYTKKQSS</sequence>
<dbReference type="Pfam" id="PF01553">
    <property type="entry name" value="Acyltransferase"/>
    <property type="match status" value="1"/>
</dbReference>
<dbReference type="PANTHER" id="PTHR10434:SF40">
    <property type="entry name" value="1-ACYL-SN-GLYCEROL-3-PHOSPHATE ACYLTRANSFERASE"/>
    <property type="match status" value="1"/>
</dbReference>
<dbReference type="EMBL" id="CP049740">
    <property type="protein sequence ID" value="QII82951.1"/>
    <property type="molecule type" value="Genomic_DNA"/>
</dbReference>
<dbReference type="RefSeq" id="WP_166163788.1">
    <property type="nucleotide sequence ID" value="NZ_CP049740.1"/>
</dbReference>
<protein>
    <submittedName>
        <fullName evidence="4">1-acyl-sn-glycerol-3-phosphate acyltransferase</fullName>
    </submittedName>
</protein>
<reference evidence="4 5" key="1">
    <citation type="journal article" date="2017" name="Int. J. Syst. Evol. Microbiol.">
        <title>Jeotgalibaca porci sp. nov. and Jeotgalibaca arthritidis sp. nov., isolated from pigs, and emended description of the genus Jeotgalibaca.</title>
        <authorList>
            <person name="Zamora L."/>
            <person name="Perez-Sancho M."/>
            <person name="Dominguez L."/>
            <person name="Fernandez-Garayzabal J.F."/>
            <person name="Vela A.I."/>
        </authorList>
    </citation>
    <scope>NUCLEOTIDE SEQUENCE [LARGE SCALE GENOMIC DNA]</scope>
    <source>
        <strain evidence="4 5">CECT 9157</strain>
    </source>
</reference>
<evidence type="ECO:0000313" key="4">
    <source>
        <dbReference type="EMBL" id="QII82951.1"/>
    </source>
</evidence>
<dbReference type="Proteomes" id="UP000501451">
    <property type="component" value="Chromosome"/>
</dbReference>
<feature type="domain" description="Phospholipid/glycerol acyltransferase" evidence="3">
    <location>
        <begin position="35"/>
        <end position="145"/>
    </location>
</feature>
<proteinExistence type="predicted"/>
<evidence type="ECO:0000313" key="5">
    <source>
        <dbReference type="Proteomes" id="UP000501451"/>
    </source>
</evidence>
<organism evidence="4 5">
    <name type="scientific">Jeotgalibaca arthritidis</name>
    <dbReference type="NCBI Taxonomy" id="1868794"/>
    <lineage>
        <taxon>Bacteria</taxon>
        <taxon>Bacillati</taxon>
        <taxon>Bacillota</taxon>
        <taxon>Bacilli</taxon>
        <taxon>Lactobacillales</taxon>
        <taxon>Carnobacteriaceae</taxon>
        <taxon>Jeotgalibaca</taxon>
    </lineage>
</organism>
<dbReference type="PANTHER" id="PTHR10434">
    <property type="entry name" value="1-ACYL-SN-GLYCEROL-3-PHOSPHATE ACYLTRANSFERASE"/>
    <property type="match status" value="1"/>
</dbReference>
<name>A0A6G7KCL6_9LACT</name>
<evidence type="ECO:0000256" key="1">
    <source>
        <dbReference type="ARBA" id="ARBA00022679"/>
    </source>
</evidence>
<dbReference type="GO" id="GO:0003841">
    <property type="term" value="F:1-acylglycerol-3-phosphate O-acyltransferase activity"/>
    <property type="evidence" value="ECO:0007669"/>
    <property type="project" value="TreeGrafter"/>
</dbReference>
<dbReference type="SMART" id="SM00563">
    <property type="entry name" value="PlsC"/>
    <property type="match status" value="1"/>
</dbReference>
<gene>
    <name evidence="4" type="ORF">G7057_11165</name>
</gene>
<keyword evidence="2 4" id="KW-0012">Acyltransferase</keyword>
<accession>A0A6G7KCL6</accession>
<evidence type="ECO:0000259" key="3">
    <source>
        <dbReference type="SMART" id="SM00563"/>
    </source>
</evidence>
<dbReference type="AlphaFoldDB" id="A0A6G7KCL6"/>
<dbReference type="KEGG" id="jar:G7057_11165"/>
<evidence type="ECO:0000256" key="2">
    <source>
        <dbReference type="ARBA" id="ARBA00023315"/>
    </source>
</evidence>
<keyword evidence="5" id="KW-1185">Reference proteome</keyword>
<dbReference type="InterPro" id="IPR002123">
    <property type="entry name" value="Plipid/glycerol_acylTrfase"/>
</dbReference>